<keyword evidence="2" id="KW-1185">Reference proteome</keyword>
<reference evidence="1" key="1">
    <citation type="journal article" date="2014" name="Int. J. Syst. Evol. Microbiol.">
        <title>Complete genome sequence of Corynebacterium casei LMG S-19264T (=DSM 44701T), isolated from a smear-ripened cheese.</title>
        <authorList>
            <consortium name="US DOE Joint Genome Institute (JGI-PGF)"/>
            <person name="Walter F."/>
            <person name="Albersmeier A."/>
            <person name="Kalinowski J."/>
            <person name="Ruckert C."/>
        </authorList>
    </citation>
    <scope>NUCLEOTIDE SEQUENCE</scope>
    <source>
        <strain evidence="1">CGMCC 1.15762</strain>
    </source>
</reference>
<evidence type="ECO:0000313" key="1">
    <source>
        <dbReference type="EMBL" id="GGG76905.1"/>
    </source>
</evidence>
<comment type="caution">
    <text evidence="1">The sequence shown here is derived from an EMBL/GenBank/DDBJ whole genome shotgun (WGS) entry which is preliminary data.</text>
</comment>
<dbReference type="Proteomes" id="UP000617145">
    <property type="component" value="Unassembled WGS sequence"/>
</dbReference>
<name>A0A8J3EH86_9RHOB</name>
<sequence>MNPIWLLRMAKWLRHPPSPGRVKLVLAVVAICLLLVAIERLIGWPDALSTDPVRRPMRP</sequence>
<reference evidence="1" key="2">
    <citation type="submission" date="2020-09" db="EMBL/GenBank/DDBJ databases">
        <authorList>
            <person name="Sun Q."/>
            <person name="Zhou Y."/>
        </authorList>
    </citation>
    <scope>NUCLEOTIDE SEQUENCE</scope>
    <source>
        <strain evidence="1">CGMCC 1.15762</strain>
    </source>
</reference>
<dbReference type="EMBL" id="BMJV01000005">
    <property type="protein sequence ID" value="GGG76905.1"/>
    <property type="molecule type" value="Genomic_DNA"/>
</dbReference>
<organism evidence="1 2">
    <name type="scientific">Salipiger pallidus</name>
    <dbReference type="NCBI Taxonomy" id="1775170"/>
    <lineage>
        <taxon>Bacteria</taxon>
        <taxon>Pseudomonadati</taxon>
        <taxon>Pseudomonadota</taxon>
        <taxon>Alphaproteobacteria</taxon>
        <taxon>Rhodobacterales</taxon>
        <taxon>Roseobacteraceae</taxon>
        <taxon>Salipiger</taxon>
    </lineage>
</organism>
<accession>A0A8J3EH86</accession>
<dbReference type="AlphaFoldDB" id="A0A8J3EH86"/>
<protein>
    <submittedName>
        <fullName evidence="1">Uncharacterized protein</fullName>
    </submittedName>
</protein>
<gene>
    <name evidence="1" type="ORF">GCM10011415_27160</name>
</gene>
<proteinExistence type="predicted"/>
<dbReference type="RefSeq" id="WP_188790764.1">
    <property type="nucleotide sequence ID" value="NZ_BMJV01000005.1"/>
</dbReference>
<evidence type="ECO:0000313" key="2">
    <source>
        <dbReference type="Proteomes" id="UP000617145"/>
    </source>
</evidence>